<dbReference type="InterPro" id="IPR025558">
    <property type="entry name" value="DUF4283"/>
</dbReference>
<keyword evidence="4" id="KW-1185">Reference proteome</keyword>
<dbReference type="PANTHER" id="PTHR31286:SF167">
    <property type="entry name" value="OS09G0268800 PROTEIN"/>
    <property type="match status" value="1"/>
</dbReference>
<dbReference type="Pfam" id="PF14111">
    <property type="entry name" value="DUF4283"/>
    <property type="match status" value="1"/>
</dbReference>
<reference evidence="4" key="1">
    <citation type="submission" date="2013-09" db="EMBL/GenBank/DDBJ databases">
        <title>Corchorus olitorius genome sequencing.</title>
        <authorList>
            <person name="Alam M."/>
            <person name="Haque M.S."/>
            <person name="Islam M.S."/>
            <person name="Emdad E.M."/>
            <person name="Islam M.M."/>
            <person name="Ahmed B."/>
            <person name="Halim A."/>
            <person name="Hossen Q.M.M."/>
            <person name="Hossain M.Z."/>
            <person name="Ahmed R."/>
            <person name="Khan M.M."/>
            <person name="Islam R."/>
            <person name="Rashid M.M."/>
            <person name="Khan S.A."/>
            <person name="Rahman M.S."/>
            <person name="Alam M."/>
            <person name="Yahiya A.S."/>
            <person name="Khan M.S."/>
            <person name="Azam M.S."/>
            <person name="Haque T."/>
            <person name="Lashkar M.Z.H."/>
            <person name="Akhand A.I."/>
            <person name="Morshed G."/>
            <person name="Roy S."/>
            <person name="Uddin K.S."/>
            <person name="Rabeya T."/>
            <person name="Hossain A.S."/>
            <person name="Chowdhury A."/>
            <person name="Snigdha A.R."/>
            <person name="Mortoza M.S."/>
            <person name="Matin S.A."/>
            <person name="Hoque S.M.E."/>
            <person name="Islam M.K."/>
            <person name="Roy D.K."/>
            <person name="Haider R."/>
            <person name="Moosa M.M."/>
            <person name="Elias S.M."/>
            <person name="Hasan A.M."/>
            <person name="Jahan S."/>
            <person name="Shafiuddin M."/>
            <person name="Mahmood N."/>
            <person name="Shommy N.S."/>
        </authorList>
    </citation>
    <scope>NUCLEOTIDE SEQUENCE [LARGE SCALE GENOMIC DNA]</scope>
    <source>
        <strain evidence="4">cv. O-4</strain>
    </source>
</reference>
<comment type="caution">
    <text evidence="3">The sequence shown here is derived from an EMBL/GenBank/DDBJ whole genome shotgun (WGS) entry which is preliminary data.</text>
</comment>
<dbReference type="OrthoDB" id="994464at2759"/>
<dbReference type="Pfam" id="PF14392">
    <property type="entry name" value="zf-CCHC_4"/>
    <property type="match status" value="1"/>
</dbReference>
<dbReference type="InterPro" id="IPR001878">
    <property type="entry name" value="Znf_CCHC"/>
</dbReference>
<dbReference type="SUPFAM" id="SSF57756">
    <property type="entry name" value="Retrovirus zinc finger-like domains"/>
    <property type="match status" value="1"/>
</dbReference>
<organism evidence="3 4">
    <name type="scientific">Corchorus olitorius</name>
    <dbReference type="NCBI Taxonomy" id="93759"/>
    <lineage>
        <taxon>Eukaryota</taxon>
        <taxon>Viridiplantae</taxon>
        <taxon>Streptophyta</taxon>
        <taxon>Embryophyta</taxon>
        <taxon>Tracheophyta</taxon>
        <taxon>Spermatophyta</taxon>
        <taxon>Magnoliopsida</taxon>
        <taxon>eudicotyledons</taxon>
        <taxon>Gunneridae</taxon>
        <taxon>Pentapetalae</taxon>
        <taxon>rosids</taxon>
        <taxon>malvids</taxon>
        <taxon>Malvales</taxon>
        <taxon>Malvaceae</taxon>
        <taxon>Grewioideae</taxon>
        <taxon>Apeibeae</taxon>
        <taxon>Corchorus</taxon>
    </lineage>
</organism>
<evidence type="ECO:0000259" key="2">
    <source>
        <dbReference type="PROSITE" id="PS50158"/>
    </source>
</evidence>
<dbReference type="PROSITE" id="PS50158">
    <property type="entry name" value="ZF_CCHC"/>
    <property type="match status" value="1"/>
</dbReference>
<dbReference type="InterPro" id="IPR036875">
    <property type="entry name" value="Znf_CCHC_sf"/>
</dbReference>
<name>A0A1R3KMJ9_9ROSI</name>
<keyword evidence="1" id="KW-0479">Metal-binding</keyword>
<keyword evidence="1" id="KW-0862">Zinc</keyword>
<evidence type="ECO:0000313" key="3">
    <source>
        <dbReference type="EMBL" id="OMP08294.1"/>
    </source>
</evidence>
<dbReference type="Proteomes" id="UP000187203">
    <property type="component" value="Unassembled WGS sequence"/>
</dbReference>
<dbReference type="PANTHER" id="PTHR31286">
    <property type="entry name" value="GLYCINE-RICH CELL WALL STRUCTURAL PROTEIN 1.8-LIKE"/>
    <property type="match status" value="1"/>
</dbReference>
<evidence type="ECO:0000313" key="4">
    <source>
        <dbReference type="Proteomes" id="UP000187203"/>
    </source>
</evidence>
<proteinExistence type="predicted"/>
<dbReference type="InterPro" id="IPR025836">
    <property type="entry name" value="Zn_knuckle_CX2CX4HX4C"/>
</dbReference>
<keyword evidence="1" id="KW-0863">Zinc-finger</keyword>
<accession>A0A1R3KMJ9</accession>
<dbReference type="STRING" id="93759.A0A1R3KMJ9"/>
<dbReference type="InterPro" id="IPR040256">
    <property type="entry name" value="At4g02000-like"/>
</dbReference>
<dbReference type="GO" id="GO:0008270">
    <property type="term" value="F:zinc ion binding"/>
    <property type="evidence" value="ECO:0007669"/>
    <property type="project" value="UniProtKB-KW"/>
</dbReference>
<gene>
    <name evidence="3" type="ORF">COLO4_06602</name>
</gene>
<protein>
    <recommendedName>
        <fullName evidence="2">CCHC-type domain-containing protein</fullName>
    </recommendedName>
</protein>
<feature type="domain" description="CCHC-type" evidence="2">
    <location>
        <begin position="169"/>
        <end position="184"/>
    </location>
</feature>
<sequence length="341" mass="38299">MAEDLEIVLETQEEGVREATKFTVIGKILTEKPLNRRGVVGVIQSTWPRKEIVAVREMGSNLYAISFASQKFMEEVLANGPWSVMGCSLNLRKWEIGQVISDLDFSKIDFWIQVHNLPIEMLTFQNAEKIGAVIGTLLYYEDPSWVLGCGVKKGKVRAEIRYEKLSDFCYACGRIGHIVRNCEKDEGILKYGLGLRTGLIWDKKTIRWPGDVIKTNVVSGNLEEVSRTMETDCVTSVGKVVEKGVDDLVACGVSEAGKEVLSNSLVVYDFQKNDMENSKIEEENLCRSLICPDEPRAADLGDNEVPTRDSSYMLQQLTDVVLVADFRKLNLKRALTYLAKE</sequence>
<dbReference type="AlphaFoldDB" id="A0A1R3KMJ9"/>
<dbReference type="GO" id="GO:0003676">
    <property type="term" value="F:nucleic acid binding"/>
    <property type="evidence" value="ECO:0007669"/>
    <property type="project" value="InterPro"/>
</dbReference>
<dbReference type="EMBL" id="AWUE01012805">
    <property type="protein sequence ID" value="OMP08294.1"/>
    <property type="molecule type" value="Genomic_DNA"/>
</dbReference>
<evidence type="ECO:0000256" key="1">
    <source>
        <dbReference type="PROSITE-ProRule" id="PRU00047"/>
    </source>
</evidence>